<accession>A0A5Q3QG78</accession>
<dbReference type="Gene3D" id="2.30.40.10">
    <property type="entry name" value="Urease, subunit C, domain 1"/>
    <property type="match status" value="1"/>
</dbReference>
<dbReference type="RefSeq" id="WP_154076410.1">
    <property type="nucleotide sequence ID" value="NZ_CP045929.1"/>
</dbReference>
<dbReference type="PANTHER" id="PTHR22642:SF2">
    <property type="entry name" value="PROTEIN LONG AFTER FAR-RED 3"/>
    <property type="match status" value="1"/>
</dbReference>
<dbReference type="AlphaFoldDB" id="A0A5Q3QG78"/>
<dbReference type="Gene3D" id="3.20.20.140">
    <property type="entry name" value="Metal-dependent hydrolases"/>
    <property type="match status" value="1"/>
</dbReference>
<feature type="domain" description="Amidohydrolase 3" evidence="2">
    <location>
        <begin position="48"/>
        <end position="529"/>
    </location>
</feature>
<keyword evidence="4" id="KW-1185">Reference proteome</keyword>
<reference evidence="4" key="1">
    <citation type="submission" date="2019-11" db="EMBL/GenBank/DDBJ databases">
        <title>The complete genome sequence of Saccharopolyspora sp. E2A.</title>
        <authorList>
            <person name="Zhang G."/>
        </authorList>
    </citation>
    <scope>NUCLEOTIDE SEQUENCE [LARGE SCALE GENOMIC DNA]</scope>
    <source>
        <strain evidence="4">E2A</strain>
    </source>
</reference>
<dbReference type="KEGG" id="sace:GIY23_10060"/>
<evidence type="ECO:0000313" key="4">
    <source>
        <dbReference type="Proteomes" id="UP000371041"/>
    </source>
</evidence>
<dbReference type="PANTHER" id="PTHR22642">
    <property type="entry name" value="IMIDAZOLONEPROPIONASE"/>
    <property type="match status" value="1"/>
</dbReference>
<dbReference type="InterPro" id="IPR013108">
    <property type="entry name" value="Amidohydro_3"/>
</dbReference>
<dbReference type="SUPFAM" id="SSF51338">
    <property type="entry name" value="Composite domain of metallo-dependent hydrolases"/>
    <property type="match status" value="1"/>
</dbReference>
<organism evidence="3 4">
    <name type="scientific">Allosaccharopolyspora coralli</name>
    <dbReference type="NCBI Taxonomy" id="2665642"/>
    <lineage>
        <taxon>Bacteria</taxon>
        <taxon>Bacillati</taxon>
        <taxon>Actinomycetota</taxon>
        <taxon>Actinomycetes</taxon>
        <taxon>Pseudonocardiales</taxon>
        <taxon>Pseudonocardiaceae</taxon>
        <taxon>Allosaccharopolyspora</taxon>
    </lineage>
</organism>
<dbReference type="Gene3D" id="3.10.310.70">
    <property type="match status" value="1"/>
</dbReference>
<evidence type="ECO:0000313" key="3">
    <source>
        <dbReference type="EMBL" id="QGK69817.1"/>
    </source>
</evidence>
<proteinExistence type="predicted"/>
<evidence type="ECO:0000256" key="1">
    <source>
        <dbReference type="SAM" id="MobiDB-lite"/>
    </source>
</evidence>
<dbReference type="GO" id="GO:0016810">
    <property type="term" value="F:hydrolase activity, acting on carbon-nitrogen (but not peptide) bonds"/>
    <property type="evidence" value="ECO:0007669"/>
    <property type="project" value="InterPro"/>
</dbReference>
<dbReference type="SUPFAM" id="SSF51556">
    <property type="entry name" value="Metallo-dependent hydrolases"/>
    <property type="match status" value="1"/>
</dbReference>
<evidence type="ECO:0000259" key="2">
    <source>
        <dbReference type="Pfam" id="PF07969"/>
    </source>
</evidence>
<dbReference type="Pfam" id="PF07969">
    <property type="entry name" value="Amidohydro_3"/>
    <property type="match status" value="1"/>
</dbReference>
<keyword evidence="3" id="KW-0378">Hydrolase</keyword>
<dbReference type="EMBL" id="CP045929">
    <property type="protein sequence ID" value="QGK69817.1"/>
    <property type="molecule type" value="Genomic_DNA"/>
</dbReference>
<dbReference type="Proteomes" id="UP000371041">
    <property type="component" value="Chromosome"/>
</dbReference>
<dbReference type="InterPro" id="IPR032466">
    <property type="entry name" value="Metal_Hydrolase"/>
</dbReference>
<name>A0A5Q3QG78_9PSEU</name>
<feature type="region of interest" description="Disordered" evidence="1">
    <location>
        <begin position="492"/>
        <end position="515"/>
    </location>
</feature>
<sequence>MSDTTLLLGGRIHTPAGAGATAMAVTGGVVAWVGDDRVGRALHPDANVVDLGGAWVAPAFVDAHVHATATGLLLNGLDLTGCASLTEFLHALRDHVAENPGMLVWGHGWDETWWPERRPPTREEIDRACAGAQVYLSRIDVHSALVSTALVERTPLARGAEGWDADGPLTRVAHHHVRRAARDSLSTQQRRSAQLAFLQHAASQGIAAVHECAGPDISGSDDLAALLDLAAGGGVPDVVGYWGELGALRTAKELGVRGLAGDLFVDGALGSRTAALHEPYTDDPMTSGALYLDAEAVAEHLVECTRNGLQAGFHVIGDAGVAEVLAGFRSAAETLGVPALAAAKHRLEHLEMVDAEQAAEFGRYGVAASVQPLFDAAWGGPSAMYAQRLGLERGTALNPFSALAAEGVLLAFGSDAPVTSVDPWSSVRAAVHHRTEGFGVSPRAAFTAHTRGGWRAAGVDDGSTGTLVPGAPATYAVWETGELVTGTPDARVQRWSTDPRSGVPGLPNLSDESVPPRCVRTVLRGETLYRADSGDDSL</sequence>
<gene>
    <name evidence="3" type="ORF">GIY23_10060</name>
</gene>
<dbReference type="InterPro" id="IPR011059">
    <property type="entry name" value="Metal-dep_hydrolase_composite"/>
</dbReference>
<protein>
    <submittedName>
        <fullName evidence="3">Amidohydrolase family protein</fullName>
    </submittedName>
</protein>